<evidence type="ECO:0000256" key="3">
    <source>
        <dbReference type="SAM" id="MobiDB-lite"/>
    </source>
</evidence>
<dbReference type="Pfam" id="PF00139">
    <property type="entry name" value="Lectin_legB"/>
    <property type="match status" value="1"/>
</dbReference>
<evidence type="ECO:0000256" key="2">
    <source>
        <dbReference type="ARBA" id="ARBA00022734"/>
    </source>
</evidence>
<dbReference type="EMBL" id="RWGY01000594">
    <property type="protein sequence ID" value="TVU00416.1"/>
    <property type="molecule type" value="Genomic_DNA"/>
</dbReference>
<dbReference type="InterPro" id="IPR019825">
    <property type="entry name" value="Lectin_legB_Mn/Ca_BS"/>
</dbReference>
<evidence type="ECO:0000256" key="1">
    <source>
        <dbReference type="ARBA" id="ARBA00007606"/>
    </source>
</evidence>
<dbReference type="SUPFAM" id="SSF49899">
    <property type="entry name" value="Concanavalin A-like lectins/glucanases"/>
    <property type="match status" value="1"/>
</dbReference>
<dbReference type="CDD" id="cd06899">
    <property type="entry name" value="lectin_legume_LecRK_Arcelin_ConA"/>
    <property type="match status" value="1"/>
</dbReference>
<dbReference type="Gramene" id="TVU00416">
    <property type="protein sequence ID" value="TVU00416"/>
    <property type="gene ID" value="EJB05_54184"/>
</dbReference>
<dbReference type="InterPro" id="IPR013320">
    <property type="entry name" value="ConA-like_dom_sf"/>
</dbReference>
<keyword evidence="7" id="KW-1185">Reference proteome</keyword>
<comment type="caution">
    <text evidence="6">The sequence shown here is derived from an EMBL/GenBank/DDBJ whole genome shotgun (WGS) entry which is preliminary data.</text>
</comment>
<dbReference type="GO" id="GO:0030246">
    <property type="term" value="F:carbohydrate binding"/>
    <property type="evidence" value="ECO:0007669"/>
    <property type="project" value="UniProtKB-KW"/>
</dbReference>
<dbReference type="Proteomes" id="UP000324897">
    <property type="component" value="Unassembled WGS sequence"/>
</dbReference>
<keyword evidence="2" id="KW-0430">Lectin</keyword>
<protein>
    <recommendedName>
        <fullName evidence="5">Legume lectin domain-containing protein</fullName>
    </recommendedName>
</protein>
<dbReference type="PANTHER" id="PTHR32401">
    <property type="entry name" value="CONCANAVALIN A-LIKE LECTIN FAMILY PROTEIN"/>
    <property type="match status" value="1"/>
</dbReference>
<sequence>MAHPRLCLLMLLSSAVSAVGGGDEFIYCGFSGSNLTMDGESTVTADGLLQLTSGLPNLKGHAFYPSPLKLRNPVGFSVPSFSTTFVFSIMGTYIDLSSHGLAFVLSPSKNFSNQNNGNATNHLLAVELDTVLNVEFYDINQNHVGIDVNSLTSAESFSPGYYDSYGLFRNMSLSSGQPIQVWVDYDSNSTTLDVTIAPCCFSYIKPRLPERGRSDGRSRRSPASLPASIAGGRSSCTAEVRGSSMS</sequence>
<comment type="similarity">
    <text evidence="1">Belongs to the leguminous lectin family.</text>
</comment>
<feature type="non-terminal residue" evidence="6">
    <location>
        <position position="1"/>
    </location>
</feature>
<feature type="domain" description="Legume lectin" evidence="5">
    <location>
        <begin position="24"/>
        <end position="199"/>
    </location>
</feature>
<evidence type="ECO:0000313" key="6">
    <source>
        <dbReference type="EMBL" id="TVU00416.1"/>
    </source>
</evidence>
<feature type="signal peptide" evidence="4">
    <location>
        <begin position="1"/>
        <end position="18"/>
    </location>
</feature>
<name>A0A5J9SN47_9POAL</name>
<proteinExistence type="inferred from homology"/>
<feature type="region of interest" description="Disordered" evidence="3">
    <location>
        <begin position="211"/>
        <end position="246"/>
    </location>
</feature>
<evidence type="ECO:0000313" key="7">
    <source>
        <dbReference type="Proteomes" id="UP000324897"/>
    </source>
</evidence>
<dbReference type="Gene3D" id="2.60.120.200">
    <property type="match status" value="1"/>
</dbReference>
<dbReference type="AlphaFoldDB" id="A0A5J9SN47"/>
<organism evidence="6 7">
    <name type="scientific">Eragrostis curvula</name>
    <name type="common">weeping love grass</name>
    <dbReference type="NCBI Taxonomy" id="38414"/>
    <lineage>
        <taxon>Eukaryota</taxon>
        <taxon>Viridiplantae</taxon>
        <taxon>Streptophyta</taxon>
        <taxon>Embryophyta</taxon>
        <taxon>Tracheophyta</taxon>
        <taxon>Spermatophyta</taxon>
        <taxon>Magnoliopsida</taxon>
        <taxon>Liliopsida</taxon>
        <taxon>Poales</taxon>
        <taxon>Poaceae</taxon>
        <taxon>PACMAD clade</taxon>
        <taxon>Chloridoideae</taxon>
        <taxon>Eragrostideae</taxon>
        <taxon>Eragrostidinae</taxon>
        <taxon>Eragrostis</taxon>
    </lineage>
</organism>
<dbReference type="PANTHER" id="PTHR32401:SF50">
    <property type="entry name" value="OS07G0133000 PROTEIN"/>
    <property type="match status" value="1"/>
</dbReference>
<reference evidence="6 7" key="1">
    <citation type="journal article" date="2019" name="Sci. Rep.">
        <title>A high-quality genome of Eragrostis curvula grass provides insights into Poaceae evolution and supports new strategies to enhance forage quality.</title>
        <authorList>
            <person name="Carballo J."/>
            <person name="Santos B.A.C.M."/>
            <person name="Zappacosta D."/>
            <person name="Garbus I."/>
            <person name="Selva J.P."/>
            <person name="Gallo C.A."/>
            <person name="Diaz A."/>
            <person name="Albertini E."/>
            <person name="Caccamo M."/>
            <person name="Echenique V."/>
        </authorList>
    </citation>
    <scope>NUCLEOTIDE SEQUENCE [LARGE SCALE GENOMIC DNA]</scope>
    <source>
        <strain evidence="7">cv. Victoria</strain>
        <tissue evidence="6">Leaf</tissue>
    </source>
</reference>
<dbReference type="PROSITE" id="PS00307">
    <property type="entry name" value="LECTIN_LEGUME_BETA"/>
    <property type="match status" value="1"/>
</dbReference>
<accession>A0A5J9SN47</accession>
<evidence type="ECO:0000259" key="5">
    <source>
        <dbReference type="Pfam" id="PF00139"/>
    </source>
</evidence>
<keyword evidence="4" id="KW-0732">Signal</keyword>
<dbReference type="InterPro" id="IPR050258">
    <property type="entry name" value="Leguminous_Lectin"/>
</dbReference>
<evidence type="ECO:0000256" key="4">
    <source>
        <dbReference type="SAM" id="SignalP"/>
    </source>
</evidence>
<feature type="chain" id="PRO_5023917873" description="Legume lectin domain-containing protein" evidence="4">
    <location>
        <begin position="19"/>
        <end position="246"/>
    </location>
</feature>
<gene>
    <name evidence="6" type="ORF">EJB05_54184</name>
</gene>
<dbReference type="InterPro" id="IPR001220">
    <property type="entry name" value="Legume_lectin_dom"/>
</dbReference>
<dbReference type="OrthoDB" id="782726at2759"/>